<evidence type="ECO:0000256" key="2">
    <source>
        <dbReference type="SAM" id="SignalP"/>
    </source>
</evidence>
<dbReference type="AlphaFoldDB" id="A0A7S1AN08"/>
<sequence length="175" mass="19068">MSFQIHFLLFALSFSCGLLKVAGISADSGEVHFLASRSATQETESARTNTMFKEIPSQSWGKAVGSTSDGGDNPASFLRAAEDDAKAVASSLDAVLEEPLVICETIFGWPKLFWAVVCDIMAVAVIVMCVPLLLNVTRRRQPGQTIFQCTPWFWQVDAYPKLQFDEKMAIAGPSA</sequence>
<evidence type="ECO:0008006" key="4">
    <source>
        <dbReference type="Google" id="ProtNLM"/>
    </source>
</evidence>
<protein>
    <recommendedName>
        <fullName evidence="4">Transmembrane protein</fullName>
    </recommendedName>
</protein>
<accession>A0A7S1AN08</accession>
<gene>
    <name evidence="3" type="ORF">NSCI0253_LOCUS33933</name>
</gene>
<evidence type="ECO:0000313" key="3">
    <source>
        <dbReference type="EMBL" id="CAD8859579.1"/>
    </source>
</evidence>
<keyword evidence="1" id="KW-0472">Membrane</keyword>
<evidence type="ECO:0000256" key="1">
    <source>
        <dbReference type="SAM" id="Phobius"/>
    </source>
</evidence>
<organism evidence="3">
    <name type="scientific">Noctiluca scintillans</name>
    <name type="common">Sea sparkle</name>
    <name type="synonym">Red tide dinoflagellate</name>
    <dbReference type="NCBI Taxonomy" id="2966"/>
    <lineage>
        <taxon>Eukaryota</taxon>
        <taxon>Sar</taxon>
        <taxon>Alveolata</taxon>
        <taxon>Dinophyceae</taxon>
        <taxon>Noctilucales</taxon>
        <taxon>Noctilucaceae</taxon>
        <taxon>Noctiluca</taxon>
    </lineage>
</organism>
<feature type="transmembrane region" description="Helical" evidence="1">
    <location>
        <begin position="112"/>
        <end position="134"/>
    </location>
</feature>
<keyword evidence="1" id="KW-0812">Transmembrane</keyword>
<keyword evidence="2" id="KW-0732">Signal</keyword>
<reference evidence="3" key="1">
    <citation type="submission" date="2021-01" db="EMBL/GenBank/DDBJ databases">
        <authorList>
            <person name="Corre E."/>
            <person name="Pelletier E."/>
            <person name="Niang G."/>
            <person name="Scheremetjew M."/>
            <person name="Finn R."/>
            <person name="Kale V."/>
            <person name="Holt S."/>
            <person name="Cochrane G."/>
            <person name="Meng A."/>
            <person name="Brown T."/>
            <person name="Cohen L."/>
        </authorList>
    </citation>
    <scope>NUCLEOTIDE SEQUENCE</scope>
</reference>
<name>A0A7S1AN08_NOCSC</name>
<proteinExistence type="predicted"/>
<keyword evidence="1" id="KW-1133">Transmembrane helix</keyword>
<feature type="signal peptide" evidence="2">
    <location>
        <begin position="1"/>
        <end position="23"/>
    </location>
</feature>
<dbReference type="EMBL" id="HBFQ01047604">
    <property type="protein sequence ID" value="CAD8859579.1"/>
    <property type="molecule type" value="Transcribed_RNA"/>
</dbReference>
<feature type="chain" id="PRO_5031126143" description="Transmembrane protein" evidence="2">
    <location>
        <begin position="24"/>
        <end position="175"/>
    </location>
</feature>